<proteinExistence type="predicted"/>
<feature type="transmembrane region" description="Helical" evidence="1">
    <location>
        <begin position="107"/>
        <end position="130"/>
    </location>
</feature>
<dbReference type="Proteomes" id="UP000317422">
    <property type="component" value="Unassembled WGS sequence"/>
</dbReference>
<name>A0A543N9L2_9ACTN</name>
<evidence type="ECO:0008006" key="4">
    <source>
        <dbReference type="Google" id="ProtNLM"/>
    </source>
</evidence>
<keyword evidence="1" id="KW-1133">Transmembrane helix</keyword>
<dbReference type="AlphaFoldDB" id="A0A543N9L2"/>
<dbReference type="EMBL" id="VFQC01000002">
    <property type="protein sequence ID" value="TQN28508.1"/>
    <property type="molecule type" value="Genomic_DNA"/>
</dbReference>
<organism evidence="2 3">
    <name type="scientific">Haloactinospora alba</name>
    <dbReference type="NCBI Taxonomy" id="405555"/>
    <lineage>
        <taxon>Bacteria</taxon>
        <taxon>Bacillati</taxon>
        <taxon>Actinomycetota</taxon>
        <taxon>Actinomycetes</taxon>
        <taxon>Streptosporangiales</taxon>
        <taxon>Nocardiopsidaceae</taxon>
        <taxon>Haloactinospora</taxon>
    </lineage>
</organism>
<evidence type="ECO:0000313" key="2">
    <source>
        <dbReference type="EMBL" id="TQN28508.1"/>
    </source>
</evidence>
<feature type="transmembrane region" description="Helical" evidence="1">
    <location>
        <begin position="136"/>
        <end position="158"/>
    </location>
</feature>
<gene>
    <name evidence="2" type="ORF">FHX37_3853</name>
</gene>
<evidence type="ECO:0000256" key="1">
    <source>
        <dbReference type="SAM" id="Phobius"/>
    </source>
</evidence>
<evidence type="ECO:0000313" key="3">
    <source>
        <dbReference type="Proteomes" id="UP000317422"/>
    </source>
</evidence>
<protein>
    <recommendedName>
        <fullName evidence="4">DUF1648 domain-containing protein</fullName>
    </recommendedName>
</protein>
<keyword evidence="3" id="KW-1185">Reference proteome</keyword>
<feature type="transmembrane region" description="Helical" evidence="1">
    <location>
        <begin position="213"/>
        <end position="233"/>
    </location>
</feature>
<accession>A0A543N9L2</accession>
<reference evidence="2 3" key="1">
    <citation type="submission" date="2019-06" db="EMBL/GenBank/DDBJ databases">
        <title>Sequencing the genomes of 1000 actinobacteria strains.</title>
        <authorList>
            <person name="Klenk H.-P."/>
        </authorList>
    </citation>
    <scope>NUCLEOTIDE SEQUENCE [LARGE SCALE GENOMIC DNA]</scope>
    <source>
        <strain evidence="2 3">DSM 45015</strain>
    </source>
</reference>
<dbReference type="RefSeq" id="WP_141925552.1">
    <property type="nucleotide sequence ID" value="NZ_VFQC01000002.1"/>
</dbReference>
<comment type="caution">
    <text evidence="2">The sequence shown here is derived from an EMBL/GenBank/DDBJ whole genome shotgun (WGS) entry which is preliminary data.</text>
</comment>
<keyword evidence="1" id="KW-0812">Transmembrane</keyword>
<keyword evidence="1" id="KW-0472">Membrane</keyword>
<sequence>MASPPDGPRTVEPPRAGLFAVALCLLAMVAVSAVAWDRIPELVTTREATRHRAAAEVPRWVLLSILPAAEVFVVSVVLAAAPAERAVERRSGLQFGERDTAAKTRTLTLVLVLLSALFLALHVIVAALYAGAPIPVLPLALVTLGVFLATLGAVLPVLARTSALPEHPRLRLVAEAWRASHTVGGRVMSAAGLVLVAAAPLPSVLQPSSLGKAVLLWGATPAAVLVPFAVMAVRTATAVLRGRGEGSGTGGAAE</sequence>
<feature type="transmembrane region" description="Helical" evidence="1">
    <location>
        <begin position="179"/>
        <end position="201"/>
    </location>
</feature>
<dbReference type="OrthoDB" id="26719at83676"/>